<keyword evidence="1" id="KW-0479">Metal-binding</keyword>
<keyword evidence="2" id="KW-0863">Zinc-finger</keyword>
<feature type="domain" description="CHHC U11-48K-type" evidence="5">
    <location>
        <begin position="85"/>
        <end position="112"/>
    </location>
</feature>
<dbReference type="PANTHER" id="PTHR21402:SF10">
    <property type="entry name" value="U11_U12 SMALL NUCLEAR RIBONUCLEOPROTEIN 48 KDA PROTEIN"/>
    <property type="match status" value="1"/>
</dbReference>
<dbReference type="InterPro" id="IPR051591">
    <property type="entry name" value="UPF0224_FAM112_RNA_Proc"/>
</dbReference>
<evidence type="ECO:0000256" key="1">
    <source>
        <dbReference type="ARBA" id="ARBA00022723"/>
    </source>
</evidence>
<evidence type="ECO:0000256" key="3">
    <source>
        <dbReference type="ARBA" id="ARBA00022833"/>
    </source>
</evidence>
<evidence type="ECO:0000259" key="5">
    <source>
        <dbReference type="PROSITE" id="PS51800"/>
    </source>
</evidence>
<evidence type="ECO:0000256" key="4">
    <source>
        <dbReference type="SAM" id="MobiDB-lite"/>
    </source>
</evidence>
<evidence type="ECO:0000313" key="6">
    <source>
        <dbReference type="EMBL" id="KAH7518627.1"/>
    </source>
</evidence>
<feature type="compositionally biased region" description="Basic and acidic residues" evidence="4">
    <location>
        <begin position="653"/>
        <end position="672"/>
    </location>
</feature>
<feature type="compositionally biased region" description="Basic and acidic residues" evidence="4">
    <location>
        <begin position="606"/>
        <end position="615"/>
    </location>
</feature>
<protein>
    <recommendedName>
        <fullName evidence="5">CHHC U11-48K-type domain-containing protein</fullName>
    </recommendedName>
</protein>
<feature type="compositionally biased region" description="Polar residues" evidence="4">
    <location>
        <begin position="1"/>
        <end position="10"/>
    </location>
</feature>
<name>A0A978UUS7_ZIZJJ</name>
<gene>
    <name evidence="6" type="ORF">FEM48_Zijuj09G0191200</name>
</gene>
<feature type="region of interest" description="Disordered" evidence="4">
    <location>
        <begin position="471"/>
        <end position="492"/>
    </location>
</feature>
<feature type="compositionally biased region" description="Polar residues" evidence="4">
    <location>
        <begin position="747"/>
        <end position="756"/>
    </location>
</feature>
<dbReference type="AlphaFoldDB" id="A0A978UUS7"/>
<accession>A0A978UUS7</accession>
<evidence type="ECO:0000256" key="2">
    <source>
        <dbReference type="ARBA" id="ARBA00022771"/>
    </source>
</evidence>
<dbReference type="PROSITE" id="PS51800">
    <property type="entry name" value="ZF_CHHC_U11_48K"/>
    <property type="match status" value="1"/>
</dbReference>
<feature type="compositionally biased region" description="Pro residues" evidence="4">
    <location>
        <begin position="36"/>
        <end position="46"/>
    </location>
</feature>
<feature type="compositionally biased region" description="Basic and acidic residues" evidence="4">
    <location>
        <begin position="627"/>
        <end position="640"/>
    </location>
</feature>
<dbReference type="Proteomes" id="UP000813462">
    <property type="component" value="Unassembled WGS sequence"/>
</dbReference>
<organism evidence="6 7">
    <name type="scientific">Ziziphus jujuba var. spinosa</name>
    <dbReference type="NCBI Taxonomy" id="714518"/>
    <lineage>
        <taxon>Eukaryota</taxon>
        <taxon>Viridiplantae</taxon>
        <taxon>Streptophyta</taxon>
        <taxon>Embryophyta</taxon>
        <taxon>Tracheophyta</taxon>
        <taxon>Spermatophyta</taxon>
        <taxon>Magnoliopsida</taxon>
        <taxon>eudicotyledons</taxon>
        <taxon>Gunneridae</taxon>
        <taxon>Pentapetalae</taxon>
        <taxon>rosids</taxon>
        <taxon>fabids</taxon>
        <taxon>Rosales</taxon>
        <taxon>Rhamnaceae</taxon>
        <taxon>Paliureae</taxon>
        <taxon>Ziziphus</taxon>
    </lineage>
</organism>
<sequence>MSNPPAQFSNRPFDFLLQNQKPAPNFFNSQSQNPHPQNPNPLPPPDLSATLSSLNSLIQSSQQTLHSLSSLFPLQTSNSSNSNGFVACPFDPHHLMHPESLFAHSHRCPSSPYPRCDDNFSHLSYVEKTHKSADQSRAETAFLRTLRGSDAEELCFSLDDYYAYFGSNFFYRDCPGAVNMSAMDGASRAFTLPAILSVQCANFVDNEDRKMRSFDNERLKILPSELWDIKGEVESWGEYPCVYSYRTLYAILGLDSLTECNLARRVISNSPRYGVVIDVAMRDHIVLLSRLCLKAIRMEALTLVNKHVTEMVSDSKSFNCPILVQALMWLASQLSILYGEMNGKLFSINILKWCILDSASGLLIFPLEQKETEDHGLKEVLQGLDAKPREPLEERSNGEQNSIANESVMGRVVFVSQVATAIAALHERSLLEEKIKGPHISQPLALYQRIAEHDYVSNRANEERKNRPQYRPIIDHDGLPRRLSYGQDTNKTKTREELLAEERDYKRRRMSYRGKKGKRTTLEVMRDLIEDYTDEIKQAGGIGCFEKETDGGAFPSESRYASDVTMDVDKPTKINYGSSAAGSGPNHFKKQLQSNYSIQSTGDYEEPSRGFHDNHGFQVDQRSVSRHRCDREYYSRSPEKRRSHGQSHGQTRHQREGNDLEVIGTKHYDIKRQSSSMSKRHRSTSSVGNSHHSSKVKDRDTYRNHGSQTTFEDRYIPSKYHGISEDDVSTNSNYSKPDKLYVKNYQELPSNHTSAEQFPDYHEQSE</sequence>
<dbReference type="GO" id="GO:0008270">
    <property type="term" value="F:zinc ion binding"/>
    <property type="evidence" value="ECO:0007669"/>
    <property type="project" value="UniProtKB-KW"/>
</dbReference>
<comment type="caution">
    <text evidence="6">The sequence shown here is derived from an EMBL/GenBank/DDBJ whole genome shotgun (WGS) entry which is preliminary data.</text>
</comment>
<dbReference type="PANTHER" id="PTHR21402">
    <property type="entry name" value="GAMETOCYTE SPECIFIC FACTOR 1-RELATED"/>
    <property type="match status" value="1"/>
</dbReference>
<dbReference type="EMBL" id="JAEACU010000009">
    <property type="protein sequence ID" value="KAH7518627.1"/>
    <property type="molecule type" value="Genomic_DNA"/>
</dbReference>
<keyword evidence="3" id="KW-0862">Zinc</keyword>
<evidence type="ECO:0000313" key="7">
    <source>
        <dbReference type="Proteomes" id="UP000813462"/>
    </source>
</evidence>
<reference evidence="6" key="1">
    <citation type="journal article" date="2021" name="Front. Plant Sci.">
        <title>Chromosome-Scale Genome Assembly for Chinese Sour Jujube and Insights Into Its Genome Evolution and Domestication Signature.</title>
        <authorList>
            <person name="Shen L.-Y."/>
            <person name="Luo H."/>
            <person name="Wang X.-L."/>
            <person name="Wang X.-M."/>
            <person name="Qiu X.-J."/>
            <person name="Liu H."/>
            <person name="Zhou S.-S."/>
            <person name="Jia K.-H."/>
            <person name="Nie S."/>
            <person name="Bao Y.-T."/>
            <person name="Zhang R.-G."/>
            <person name="Yun Q.-Z."/>
            <person name="Chai Y.-H."/>
            <person name="Lu J.-Y."/>
            <person name="Li Y."/>
            <person name="Zhao S.-W."/>
            <person name="Mao J.-F."/>
            <person name="Jia S.-G."/>
            <person name="Mao Y.-M."/>
        </authorList>
    </citation>
    <scope>NUCLEOTIDE SEQUENCE</scope>
    <source>
        <strain evidence="6">AT0</strain>
        <tissue evidence="6">Leaf</tissue>
    </source>
</reference>
<feature type="region of interest" description="Disordered" evidence="4">
    <location>
        <begin position="1"/>
        <end position="48"/>
    </location>
</feature>
<dbReference type="InterPro" id="IPR022776">
    <property type="entry name" value="TRM13/UPF0224_CHHC_Znf_dom"/>
</dbReference>
<feature type="region of interest" description="Disordered" evidence="4">
    <location>
        <begin position="596"/>
        <end position="766"/>
    </location>
</feature>
<dbReference type="OrthoDB" id="69229at2759"/>
<proteinExistence type="predicted"/>